<feature type="chain" id="PRO_5042922469" evidence="2">
    <location>
        <begin position="23"/>
        <end position="965"/>
    </location>
</feature>
<evidence type="ECO:0000313" key="4">
    <source>
        <dbReference type="Proteomes" id="UP001341281"/>
    </source>
</evidence>
<accession>A0AAQ3WLK0</accession>
<evidence type="ECO:0000256" key="2">
    <source>
        <dbReference type="SAM" id="SignalP"/>
    </source>
</evidence>
<feature type="compositionally biased region" description="Basic residues" evidence="1">
    <location>
        <begin position="687"/>
        <end position="696"/>
    </location>
</feature>
<gene>
    <name evidence="3" type="ORF">U9M48_015248</name>
</gene>
<feature type="signal peptide" evidence="2">
    <location>
        <begin position="1"/>
        <end position="22"/>
    </location>
</feature>
<feature type="compositionally biased region" description="Basic and acidic residues" evidence="1">
    <location>
        <begin position="546"/>
        <end position="562"/>
    </location>
</feature>
<feature type="compositionally biased region" description="Pro residues" evidence="1">
    <location>
        <begin position="284"/>
        <end position="294"/>
    </location>
</feature>
<feature type="compositionally biased region" description="Low complexity" evidence="1">
    <location>
        <begin position="490"/>
        <end position="508"/>
    </location>
</feature>
<feature type="compositionally biased region" description="Low complexity" evidence="1">
    <location>
        <begin position="710"/>
        <end position="743"/>
    </location>
</feature>
<feature type="compositionally biased region" description="Low complexity" evidence="1">
    <location>
        <begin position="265"/>
        <end position="283"/>
    </location>
</feature>
<feature type="region of interest" description="Disordered" evidence="1">
    <location>
        <begin position="206"/>
        <end position="776"/>
    </location>
</feature>
<protein>
    <submittedName>
        <fullName evidence="3">Uncharacterized protein</fullName>
    </submittedName>
</protein>
<keyword evidence="2" id="KW-0732">Signal</keyword>
<feature type="compositionally biased region" description="Low complexity" evidence="1">
    <location>
        <begin position="634"/>
        <end position="646"/>
    </location>
</feature>
<dbReference type="EMBL" id="CP144747">
    <property type="protein sequence ID" value="WVZ65968.1"/>
    <property type="molecule type" value="Genomic_DNA"/>
</dbReference>
<organism evidence="3 4">
    <name type="scientific">Paspalum notatum var. saurae</name>
    <dbReference type="NCBI Taxonomy" id="547442"/>
    <lineage>
        <taxon>Eukaryota</taxon>
        <taxon>Viridiplantae</taxon>
        <taxon>Streptophyta</taxon>
        <taxon>Embryophyta</taxon>
        <taxon>Tracheophyta</taxon>
        <taxon>Spermatophyta</taxon>
        <taxon>Magnoliopsida</taxon>
        <taxon>Liliopsida</taxon>
        <taxon>Poales</taxon>
        <taxon>Poaceae</taxon>
        <taxon>PACMAD clade</taxon>
        <taxon>Panicoideae</taxon>
        <taxon>Andropogonodae</taxon>
        <taxon>Paspaleae</taxon>
        <taxon>Paspalinae</taxon>
        <taxon>Paspalum</taxon>
    </lineage>
</organism>
<proteinExistence type="predicted"/>
<feature type="compositionally biased region" description="Polar residues" evidence="1">
    <location>
        <begin position="392"/>
        <end position="402"/>
    </location>
</feature>
<evidence type="ECO:0000256" key="1">
    <source>
        <dbReference type="SAM" id="MobiDB-lite"/>
    </source>
</evidence>
<feature type="compositionally biased region" description="Polar residues" evidence="1">
    <location>
        <begin position="534"/>
        <end position="545"/>
    </location>
</feature>
<feature type="compositionally biased region" description="Basic residues" evidence="1">
    <location>
        <begin position="403"/>
        <end position="413"/>
    </location>
</feature>
<feature type="compositionally biased region" description="Pro residues" evidence="1">
    <location>
        <begin position="509"/>
        <end position="519"/>
    </location>
</feature>
<sequence>MLLAPPAVVVLVVLPVPSASLARTRSGKNWQPNKLLKFAEVPKKMDGTTTSISSSRNNDEMGMEKVLSEQQALKRLYGLLHRDPTDEKLDETSRALLMKLLDDASHQARLRQAKICPGLMFPKKMEQATLSISSFCNNEETGMEKVSSDLQALERLYRLLHHGPSYENLDETSRALLIKILDDASHQAVLRRAKMVPISSMSPVLEVKPIPSDRRTPDAAPRLGQRPPPSPSPGLQTSERPRGLKLQQSTVSSRAGGHRRRAAEEPLLARLASNRTSRTALPPRRSPSPSPEPPDSGLSLHRPPVAAVTSERPRGLNLQHSTVSSRASRHGHGHRRAAEEPLLDRVASNGSSRTALPPRHSPSPEPAPDSGLSLHRLPVAAVTSERPRELNLQHSTVSSRASASRHGHGHRRATEKPLLARLASNRSSRTALPPRRSPSPEPPQSGLSLHRPPVAAVTTERPRGLNPQRSTASSRASRRVHGHRRRAAEEPLLARLASNRSSRTALPPRRSPSPSPEPPSSNLSPVRLPVAAVTASQHGTVTASTRRAEHRDGMRGSFRRGDQSPPECSSRRRSASREPSLGRPQLLVAWDMEAESSTTKHRVRRLDSGLSLQTTSRRGPERAGRGGATTPEHSSSSDATVSTRSRPGPNTVLVERSLSRSAAEEESTPRRRRKDDDDVSSASWSRPSRRPRRRMNRVGSRSRYIRRRSSSPGSASLSPSATASPTASPSPVPSASASYPSSPVYMSRQRSVWPGPEYAPEASGSLRMRRRRERQERRDERLLWFKDKAFTVLHRIHDQGRERHERRVLQVRKIKGKIEDKIDMVLHHRHDHHHHHHHMARGQVAPMPSSSRAVRAQHHTSPWQYLGGMFHRTKGQDKKNPSRAVVGGSAKRHGGGGGGGNMHALFSATWQHFRGRQRAPAVSMTKKGRSHSRAQAKKMQWLQGLKGRRGKAEVTAGTRPRRRLL</sequence>
<feature type="region of interest" description="Disordered" evidence="1">
    <location>
        <begin position="872"/>
        <end position="902"/>
    </location>
</feature>
<reference evidence="3 4" key="1">
    <citation type="submission" date="2024-02" db="EMBL/GenBank/DDBJ databases">
        <title>High-quality chromosome-scale genome assembly of Pensacola bahiagrass (Paspalum notatum Flugge var. saurae).</title>
        <authorList>
            <person name="Vega J.M."/>
            <person name="Podio M."/>
            <person name="Orjuela J."/>
            <person name="Siena L.A."/>
            <person name="Pessino S.C."/>
            <person name="Combes M.C."/>
            <person name="Mariac C."/>
            <person name="Albertini E."/>
            <person name="Pupilli F."/>
            <person name="Ortiz J.P.A."/>
            <person name="Leblanc O."/>
        </authorList>
    </citation>
    <scope>NUCLEOTIDE SEQUENCE [LARGE SCALE GENOMIC DNA]</scope>
    <source>
        <strain evidence="3">R1</strain>
        <tissue evidence="3">Leaf</tissue>
    </source>
</reference>
<keyword evidence="4" id="KW-1185">Reference proteome</keyword>
<feature type="compositionally biased region" description="Basic residues" evidence="1">
    <location>
        <begin position="476"/>
        <end position="486"/>
    </location>
</feature>
<dbReference type="AlphaFoldDB" id="A0AAQ3WLK0"/>
<evidence type="ECO:0000313" key="3">
    <source>
        <dbReference type="EMBL" id="WVZ65968.1"/>
    </source>
</evidence>
<name>A0AAQ3WLK0_PASNO</name>
<dbReference type="Proteomes" id="UP001341281">
    <property type="component" value="Chromosome 03"/>
</dbReference>